<dbReference type="InterPro" id="IPR006153">
    <property type="entry name" value="Cation/H_exchanger_TM"/>
</dbReference>
<keyword evidence="15" id="KW-1185">Reference proteome</keyword>
<dbReference type="GO" id="GO:0005886">
    <property type="term" value="C:plasma membrane"/>
    <property type="evidence" value="ECO:0007669"/>
    <property type="project" value="InterPro"/>
</dbReference>
<protein>
    <submittedName>
        <fullName evidence="14">Sodium/hydrogen exchanger family-domain-containing protein</fullName>
    </submittedName>
</protein>
<feature type="compositionally biased region" description="Acidic residues" evidence="11">
    <location>
        <begin position="554"/>
        <end position="566"/>
    </location>
</feature>
<keyword evidence="7" id="KW-0915">Sodium</keyword>
<dbReference type="GO" id="GO:0015385">
    <property type="term" value="F:sodium:proton antiporter activity"/>
    <property type="evidence" value="ECO:0007669"/>
    <property type="project" value="InterPro"/>
</dbReference>
<comment type="subcellular location">
    <subcellularLocation>
        <location evidence="1">Membrane</location>
        <topology evidence="1">Multi-pass membrane protein</topology>
    </subcellularLocation>
</comment>
<evidence type="ECO:0000256" key="3">
    <source>
        <dbReference type="ARBA" id="ARBA00022448"/>
    </source>
</evidence>
<feature type="compositionally biased region" description="Polar residues" evidence="11">
    <location>
        <begin position="484"/>
        <end position="495"/>
    </location>
</feature>
<reference evidence="14" key="1">
    <citation type="submission" date="2020-11" db="EMBL/GenBank/DDBJ databases">
        <authorList>
            <consortium name="DOE Joint Genome Institute"/>
            <person name="Ahrendt S."/>
            <person name="Riley R."/>
            <person name="Andreopoulos W."/>
            <person name="Labutti K."/>
            <person name="Pangilinan J."/>
            <person name="Ruiz-Duenas F.J."/>
            <person name="Barrasa J.M."/>
            <person name="Sanchez-Garcia M."/>
            <person name="Camarero S."/>
            <person name="Miyauchi S."/>
            <person name="Serrano A."/>
            <person name="Linde D."/>
            <person name="Babiker R."/>
            <person name="Drula E."/>
            <person name="Ayuso-Fernandez I."/>
            <person name="Pacheco R."/>
            <person name="Padilla G."/>
            <person name="Ferreira P."/>
            <person name="Barriuso J."/>
            <person name="Kellner H."/>
            <person name="Castanera R."/>
            <person name="Alfaro M."/>
            <person name="Ramirez L."/>
            <person name="Pisabarro A.G."/>
            <person name="Kuo A."/>
            <person name="Tritt A."/>
            <person name="Lipzen A."/>
            <person name="He G."/>
            <person name="Yan M."/>
            <person name="Ng V."/>
            <person name="Cullen D."/>
            <person name="Martin F."/>
            <person name="Rosso M.-N."/>
            <person name="Henrissat B."/>
            <person name="Hibbett D."/>
            <person name="Martinez A.T."/>
            <person name="Grigoriev I.V."/>
        </authorList>
    </citation>
    <scope>NUCLEOTIDE SEQUENCE</scope>
    <source>
        <strain evidence="14">CBS 247.69</strain>
    </source>
</reference>
<evidence type="ECO:0000313" key="15">
    <source>
        <dbReference type="Proteomes" id="UP000807353"/>
    </source>
</evidence>
<feature type="transmembrane region" description="Helical" evidence="12">
    <location>
        <begin position="178"/>
        <end position="196"/>
    </location>
</feature>
<dbReference type="GO" id="GO:0030007">
    <property type="term" value="P:intracellular potassium ion homeostasis"/>
    <property type="evidence" value="ECO:0007669"/>
    <property type="project" value="TreeGrafter"/>
</dbReference>
<dbReference type="Pfam" id="PF00999">
    <property type="entry name" value="Na_H_Exchanger"/>
    <property type="match status" value="1"/>
</dbReference>
<feature type="transmembrane region" description="Helical" evidence="12">
    <location>
        <begin position="366"/>
        <end position="387"/>
    </location>
</feature>
<evidence type="ECO:0000313" key="14">
    <source>
        <dbReference type="EMBL" id="KAF9465385.1"/>
    </source>
</evidence>
<feature type="compositionally biased region" description="Polar residues" evidence="11">
    <location>
        <begin position="620"/>
        <end position="648"/>
    </location>
</feature>
<feature type="transmembrane region" description="Helical" evidence="12">
    <location>
        <begin position="78"/>
        <end position="94"/>
    </location>
</feature>
<evidence type="ECO:0000256" key="4">
    <source>
        <dbReference type="ARBA" id="ARBA00022449"/>
    </source>
</evidence>
<dbReference type="GO" id="GO:0042391">
    <property type="term" value="P:regulation of membrane potential"/>
    <property type="evidence" value="ECO:0007669"/>
    <property type="project" value="InterPro"/>
</dbReference>
<feature type="region of interest" description="Disordered" evidence="11">
    <location>
        <begin position="617"/>
        <end position="850"/>
    </location>
</feature>
<comment type="caution">
    <text evidence="14">The sequence shown here is derived from an EMBL/GenBank/DDBJ whole genome shotgun (WGS) entry which is preliminary data.</text>
</comment>
<feature type="transmembrane region" description="Helical" evidence="12">
    <location>
        <begin position="300"/>
        <end position="319"/>
    </location>
</feature>
<keyword evidence="9 12" id="KW-0472">Membrane</keyword>
<keyword evidence="3" id="KW-0813">Transport</keyword>
<evidence type="ECO:0000256" key="9">
    <source>
        <dbReference type="ARBA" id="ARBA00023136"/>
    </source>
</evidence>
<feature type="transmembrane region" description="Helical" evidence="12">
    <location>
        <begin position="208"/>
        <end position="229"/>
    </location>
</feature>
<keyword evidence="8" id="KW-0406">Ion transport</keyword>
<evidence type="ECO:0000256" key="11">
    <source>
        <dbReference type="SAM" id="MobiDB-lite"/>
    </source>
</evidence>
<keyword evidence="6 12" id="KW-1133">Transmembrane helix</keyword>
<feature type="transmembrane region" description="Helical" evidence="12">
    <location>
        <begin position="40"/>
        <end position="58"/>
    </location>
</feature>
<feature type="compositionally biased region" description="Polar residues" evidence="11">
    <location>
        <begin position="798"/>
        <end position="808"/>
    </location>
</feature>
<evidence type="ECO:0000256" key="7">
    <source>
        <dbReference type="ARBA" id="ARBA00023053"/>
    </source>
</evidence>
<feature type="domain" description="Cation/H+ exchanger transmembrane" evidence="13">
    <location>
        <begin position="26"/>
        <end position="429"/>
    </location>
</feature>
<keyword evidence="4" id="KW-0050">Antiport</keyword>
<dbReference type="GO" id="GO:0120029">
    <property type="term" value="P:proton export across plasma membrane"/>
    <property type="evidence" value="ECO:0007669"/>
    <property type="project" value="InterPro"/>
</dbReference>
<evidence type="ECO:0000256" key="6">
    <source>
        <dbReference type="ARBA" id="ARBA00022989"/>
    </source>
</evidence>
<evidence type="ECO:0000259" key="13">
    <source>
        <dbReference type="Pfam" id="PF00999"/>
    </source>
</evidence>
<dbReference type="AlphaFoldDB" id="A0A9P6CKI5"/>
<comment type="similarity">
    <text evidence="2">Belongs to the fungal Na(+)/H(+) exchanger family.</text>
</comment>
<dbReference type="Proteomes" id="UP000807353">
    <property type="component" value="Unassembled WGS sequence"/>
</dbReference>
<evidence type="ECO:0000256" key="12">
    <source>
        <dbReference type="SAM" id="Phobius"/>
    </source>
</evidence>
<dbReference type="PANTHER" id="PTHR31382">
    <property type="entry name" value="NA(+)/H(+) ANTIPORTER"/>
    <property type="match status" value="1"/>
</dbReference>
<feature type="transmembrane region" description="Helical" evidence="12">
    <location>
        <begin position="331"/>
        <end position="354"/>
    </location>
</feature>
<evidence type="ECO:0000256" key="8">
    <source>
        <dbReference type="ARBA" id="ARBA00023065"/>
    </source>
</evidence>
<feature type="transmembrane region" description="Helical" evidence="12">
    <location>
        <begin position="12"/>
        <end position="31"/>
    </location>
</feature>
<keyword evidence="5 12" id="KW-0812">Transmembrane</keyword>
<sequence>MFHPFEVSIPHITYACLGGFIVLFGMFSLFLREKLYIGEACWAFLFGVIIGPYGAGIFNPRAWGGGDEEVTNMITLEFTRVVLAIGVFAIGVELPKAYMARHWKSIFFLLVPVMTWGWFVSAGLIFAFIPGLNFLSSLAVAACLTPTDPILAAAVVGGKWADKHVPAHLRHLLAAESGCNDGAAFPFLFIALYLLLDAPDTGGAIRDWFLLLWLYQVILGIIIGAFIGFGFRHLMKFCQRLDLIDRHSYVAQYVSLALFTIGVTTLLGSDDLLAAFACGTAFAWDGFFNRQTEESVFSSVIDLLFNVAAFIFVGAWMPFSSFQNEDLGLSVWRLIVIAILVLILRRLPVMIALYKWIPDVKTFREAIFSGHFGPIGIGAIFISTLASEVIHKDKHQHSHQVELLNDTIQPIVAFMVLCSITIHGLSIPSFSLGRRVRTVSRTWSRHAPPDWTNQARLVSRGAADIVINRDDEMERGHLEATEKTLGTESLSSQGRRTPEEKQPDDDGSLDTKLNSGIPHDFQARPDTPPDGDEQVAEWQEPHHRVIERRRGAGEDVDVEVTNEEDPEGHGLVDQIRQSLTKLDGLKQTAHALEHEAADGIEGEVKEIEGHVQQIEESVKALSTSAQPGKAGPSTTIIESSDEGWTSDRSYPDPTLAGGDQKKRSKATRPKITTVGSGRRGRTRTSLRRGLAQHPSLHHDDADAHATRVDERGRVGVSSAGSTSTHPADTPSPETPSFPYASSSRTRPISSSSHHRSRPNTAESSARPTSSGSQRSRPDTAESSIRHHRLDHIRALHTSPPTREVSPSRSVRFMDEAPPDTPRAPLDSAEEPDSARGKVTFDVPKITGGKT</sequence>
<feature type="compositionally biased region" description="Basic and acidic residues" evidence="11">
    <location>
        <begin position="468"/>
        <end position="482"/>
    </location>
</feature>
<dbReference type="EMBL" id="MU150248">
    <property type="protein sequence ID" value="KAF9465385.1"/>
    <property type="molecule type" value="Genomic_DNA"/>
</dbReference>
<keyword evidence="10" id="KW-0739">Sodium transport</keyword>
<dbReference type="GO" id="GO:0036376">
    <property type="term" value="P:sodium ion export across plasma membrane"/>
    <property type="evidence" value="ECO:0007669"/>
    <property type="project" value="InterPro"/>
</dbReference>
<evidence type="ECO:0000256" key="5">
    <source>
        <dbReference type="ARBA" id="ARBA00022692"/>
    </source>
</evidence>
<evidence type="ECO:0000256" key="1">
    <source>
        <dbReference type="ARBA" id="ARBA00004141"/>
    </source>
</evidence>
<gene>
    <name evidence="14" type="ORF">BDZ94DRAFT_1234777</name>
</gene>
<feature type="compositionally biased region" description="Basic and acidic residues" evidence="11">
    <location>
        <begin position="539"/>
        <end position="553"/>
    </location>
</feature>
<feature type="transmembrane region" description="Helical" evidence="12">
    <location>
        <begin position="407"/>
        <end position="427"/>
    </location>
</feature>
<organism evidence="14 15">
    <name type="scientific">Collybia nuda</name>
    <dbReference type="NCBI Taxonomy" id="64659"/>
    <lineage>
        <taxon>Eukaryota</taxon>
        <taxon>Fungi</taxon>
        <taxon>Dikarya</taxon>
        <taxon>Basidiomycota</taxon>
        <taxon>Agaricomycotina</taxon>
        <taxon>Agaricomycetes</taxon>
        <taxon>Agaricomycetidae</taxon>
        <taxon>Agaricales</taxon>
        <taxon>Tricholomatineae</taxon>
        <taxon>Clitocybaceae</taxon>
        <taxon>Collybia</taxon>
    </lineage>
</organism>
<feature type="transmembrane region" description="Helical" evidence="12">
    <location>
        <begin position="106"/>
        <end position="129"/>
    </location>
</feature>
<dbReference type="FunFam" id="1.20.1530.20:FF:000015">
    <property type="entry name" value="Na(+)/H(+) antiporter 2"/>
    <property type="match status" value="1"/>
</dbReference>
<evidence type="ECO:0000256" key="2">
    <source>
        <dbReference type="ARBA" id="ARBA00005248"/>
    </source>
</evidence>
<feature type="transmembrane region" description="Helical" evidence="12">
    <location>
        <begin position="135"/>
        <end position="157"/>
    </location>
</feature>
<feature type="compositionally biased region" description="Basic and acidic residues" evidence="11">
    <location>
        <begin position="696"/>
        <end position="713"/>
    </location>
</feature>
<feature type="compositionally biased region" description="Low complexity" evidence="11">
    <location>
        <begin position="741"/>
        <end position="751"/>
    </location>
</feature>
<feature type="compositionally biased region" description="Polar residues" evidence="11">
    <location>
        <begin position="759"/>
        <end position="774"/>
    </location>
</feature>
<proteinExistence type="inferred from homology"/>
<name>A0A9P6CKI5_9AGAR</name>
<dbReference type="OrthoDB" id="2190219at2759"/>
<dbReference type="InterPro" id="IPR004712">
    <property type="entry name" value="Na+/H+_antiporter_fungi"/>
</dbReference>
<feature type="region of interest" description="Disordered" evidence="11">
    <location>
        <begin position="468"/>
        <end position="572"/>
    </location>
</feature>
<accession>A0A9P6CKI5</accession>
<evidence type="ECO:0000256" key="10">
    <source>
        <dbReference type="ARBA" id="ARBA00023201"/>
    </source>
</evidence>
<dbReference type="PANTHER" id="PTHR31382:SF4">
    <property type="entry name" value="NA(+)_H(+) ANTIPORTER"/>
    <property type="match status" value="1"/>
</dbReference>